<reference evidence="1 2" key="1">
    <citation type="submission" date="2020-02" db="EMBL/GenBank/DDBJ databases">
        <authorList>
            <person name="Ferguson B K."/>
        </authorList>
    </citation>
    <scope>NUCLEOTIDE SEQUENCE [LARGE SCALE GENOMIC DNA]</scope>
</reference>
<protein>
    <submittedName>
        <fullName evidence="1">Uncharacterized protein</fullName>
    </submittedName>
</protein>
<keyword evidence="2" id="KW-1185">Reference proteome</keyword>
<organism evidence="1 2">
    <name type="scientific">Trichogramma brassicae</name>
    <dbReference type="NCBI Taxonomy" id="86971"/>
    <lineage>
        <taxon>Eukaryota</taxon>
        <taxon>Metazoa</taxon>
        <taxon>Ecdysozoa</taxon>
        <taxon>Arthropoda</taxon>
        <taxon>Hexapoda</taxon>
        <taxon>Insecta</taxon>
        <taxon>Pterygota</taxon>
        <taxon>Neoptera</taxon>
        <taxon>Endopterygota</taxon>
        <taxon>Hymenoptera</taxon>
        <taxon>Apocrita</taxon>
        <taxon>Proctotrupomorpha</taxon>
        <taxon>Chalcidoidea</taxon>
        <taxon>Trichogrammatidae</taxon>
        <taxon>Trichogramma</taxon>
    </lineage>
</organism>
<dbReference type="Proteomes" id="UP000479190">
    <property type="component" value="Unassembled WGS sequence"/>
</dbReference>
<gene>
    <name evidence="1" type="ORF">TBRA_LOCUS6608</name>
</gene>
<evidence type="ECO:0000313" key="1">
    <source>
        <dbReference type="EMBL" id="CAB0034710.1"/>
    </source>
</evidence>
<accession>A0A6H5IH10</accession>
<name>A0A6H5IH10_9HYME</name>
<evidence type="ECO:0000313" key="2">
    <source>
        <dbReference type="Proteomes" id="UP000479190"/>
    </source>
</evidence>
<sequence length="50" mass="5281">LGVGAPSKAGTINSPFCIYPTPLRQHASFGMLTSTSRSACRAPPGKYDRN</sequence>
<proteinExistence type="predicted"/>
<dbReference type="AlphaFoldDB" id="A0A6H5IH10"/>
<dbReference type="EMBL" id="CADCXV010000752">
    <property type="protein sequence ID" value="CAB0034710.1"/>
    <property type="molecule type" value="Genomic_DNA"/>
</dbReference>
<feature type="non-terminal residue" evidence="1">
    <location>
        <position position="1"/>
    </location>
</feature>